<sequence>MTSNVNGHSNSATSVHLPYRGTITELDRQIISHHISDTEKELRSFDIQLTRLNAELNRLKGAIIIAESRREMVNQKLANYRSLLSPIHRIPPEIMTEIFKFCCSHSTLEPHTLSNPRLPSFPPPMTISSVCGRWRELVLDTPALWASLSAYAFEANPDIRVYRAIKLFMDRSKSAPLAITAEYYGSPNHKQDYLELLVQNSRRWASLNIGILPAAFGAQIFHDLRG</sequence>
<comment type="caution">
    <text evidence="2">The sequence shown here is derived from an EMBL/GenBank/DDBJ whole genome shotgun (WGS) entry which is preliminary data.</text>
</comment>
<reference evidence="2 3" key="1">
    <citation type="submission" date="2024-05" db="EMBL/GenBank/DDBJ databases">
        <title>A draft genome resource for the thread blight pathogen Marasmius tenuissimus strain MS-2.</title>
        <authorList>
            <person name="Yulfo-Soto G.E."/>
            <person name="Baruah I.K."/>
            <person name="Amoako-Attah I."/>
            <person name="Bukari Y."/>
            <person name="Meinhardt L.W."/>
            <person name="Bailey B.A."/>
            <person name="Cohen S.P."/>
        </authorList>
    </citation>
    <scope>NUCLEOTIDE SEQUENCE [LARGE SCALE GENOMIC DNA]</scope>
    <source>
        <strain evidence="2 3">MS-2</strain>
    </source>
</reference>
<evidence type="ECO:0000313" key="2">
    <source>
        <dbReference type="EMBL" id="KAL0067213.1"/>
    </source>
</evidence>
<dbReference type="Proteomes" id="UP001437256">
    <property type="component" value="Unassembled WGS sequence"/>
</dbReference>
<accession>A0ABR3A0Q2</accession>
<organism evidence="2 3">
    <name type="scientific">Marasmius tenuissimus</name>
    <dbReference type="NCBI Taxonomy" id="585030"/>
    <lineage>
        <taxon>Eukaryota</taxon>
        <taxon>Fungi</taxon>
        <taxon>Dikarya</taxon>
        <taxon>Basidiomycota</taxon>
        <taxon>Agaricomycotina</taxon>
        <taxon>Agaricomycetes</taxon>
        <taxon>Agaricomycetidae</taxon>
        <taxon>Agaricales</taxon>
        <taxon>Marasmiineae</taxon>
        <taxon>Marasmiaceae</taxon>
        <taxon>Marasmius</taxon>
    </lineage>
</organism>
<proteinExistence type="predicted"/>
<evidence type="ECO:0000313" key="3">
    <source>
        <dbReference type="Proteomes" id="UP001437256"/>
    </source>
</evidence>
<keyword evidence="1" id="KW-0175">Coiled coil</keyword>
<evidence type="ECO:0000256" key="1">
    <source>
        <dbReference type="SAM" id="Coils"/>
    </source>
</evidence>
<keyword evidence="3" id="KW-1185">Reference proteome</keyword>
<dbReference type="EMBL" id="JBBXMP010000028">
    <property type="protein sequence ID" value="KAL0067213.1"/>
    <property type="molecule type" value="Genomic_DNA"/>
</dbReference>
<name>A0ABR3A0Q2_9AGAR</name>
<dbReference type="Gene3D" id="1.20.1280.50">
    <property type="match status" value="1"/>
</dbReference>
<feature type="coiled-coil region" evidence="1">
    <location>
        <begin position="35"/>
        <end position="69"/>
    </location>
</feature>
<gene>
    <name evidence="2" type="ORF">AAF712_005783</name>
</gene>
<protein>
    <recommendedName>
        <fullName evidence="4">F-box domain-containing protein</fullName>
    </recommendedName>
</protein>
<evidence type="ECO:0008006" key="4">
    <source>
        <dbReference type="Google" id="ProtNLM"/>
    </source>
</evidence>